<keyword evidence="3" id="KW-0808">Transferase</keyword>
<dbReference type="Gene3D" id="2.130.10.10">
    <property type="entry name" value="YVTN repeat-like/Quinoprotein amine dehydrogenase"/>
    <property type="match status" value="1"/>
</dbReference>
<dbReference type="InterPro" id="IPR013216">
    <property type="entry name" value="Methyltransf_11"/>
</dbReference>
<gene>
    <name evidence="3" type="ORF">SAMN05421844_105113</name>
</gene>
<evidence type="ECO:0000313" key="4">
    <source>
        <dbReference type="Proteomes" id="UP000199468"/>
    </source>
</evidence>
<dbReference type="InterPro" id="IPR011330">
    <property type="entry name" value="Glyco_hydro/deAcase_b/a-brl"/>
</dbReference>
<dbReference type="Gene3D" id="3.40.50.150">
    <property type="entry name" value="Vaccinia Virus protein VP39"/>
    <property type="match status" value="2"/>
</dbReference>
<dbReference type="GO" id="GO:0032259">
    <property type="term" value="P:methylation"/>
    <property type="evidence" value="ECO:0007669"/>
    <property type="project" value="UniProtKB-KW"/>
</dbReference>
<protein>
    <submittedName>
        <fullName evidence="3">Methyltransferase domain-containing protein</fullName>
    </submittedName>
</protein>
<dbReference type="SUPFAM" id="SSF110296">
    <property type="entry name" value="Oligoxyloglucan reducing end-specific cellobiohydrolase"/>
    <property type="match status" value="1"/>
</dbReference>
<dbReference type="CDD" id="cd02440">
    <property type="entry name" value="AdoMet_MTases"/>
    <property type="match status" value="1"/>
</dbReference>
<feature type="domain" description="Methyltransferase type 11" evidence="2">
    <location>
        <begin position="821"/>
        <end position="867"/>
    </location>
</feature>
<sequence>MKRKLMLTVDVEAQSARAERDHVDRLIWGRFPGAAESGIGTMMDIAERHGAKMTMFVDYCEAGIYGDGVDAVARAIAGRGHDAQLHAHADFMPAQSWRDAGLGSQFNLSLLDANQARLVADYICDCHERAVGVPAKAFRGGGYRYNQHLLDALKRRGVNLDTSVNVSRSSQPVVLDPQKQFEWTNGVLEVPVSNVRGFRDHKRLFDFNFNAGAFVNAEAMAEYLDVFHAERGEDAIAVLVMHSWSFLVLTDRRWFTHPAPHLVERFEAFLKHIAPTTQIVTAAEVADLWRAGSLAVDPKRDFNAQPALAPVVRGEFSACSICFAPKEAFTAMNGRRCPGCGSLERQRGFALAYEQAGRDLVDVAGQSALVFSPSVSELKFLRDRGLGQAVTADIRPEAGAQQCLDMCAMPSIPDRSQRMLFASYLMPVVHDMEAALDEVARVLAPDGIFISVEPMAAGERTLEARDLERISSWYGSEALEKYRVGSFRSLGLGDYQAALEKRFETRLFAVTDPITGTLTHTFFCKLQSKQSDDGVAMTSEPLSTAAEIARGLLRKIAADSAQGTFAWLPVTPAGFTEERDVPPLPAVIENWRALSMPESVRKVRTLAGVPIVDVILAQTVLDFLPAGDVVPFLEAVAARLKPHGAAMITLKEQRLTRGEASPSTAYIADNTSFGLPEGSQLHSLSVGDGWLKQAFARAGLAVDVSKANDGQHVFIVRPFLASQAGTDGAAGELGRQCNLCGEPIVFSSGEQAVCPSCKSRPRTRTLPFACDAAIAPQSGRPSRLLGFAVTSTEEKVLGRYFDTLVSASLYGNYRKGHLEGVDVRNLHSFSDAEFDGICGILLFDYFTEHDAALAEAARVLKPGGALFTHIASYRLTDGNETPVNTATIKPRDGYFAYVPSNADMPSVKVGRQWFVKAIERAGLVAKHFVLDDPVTGEAADWFIGIKPEDRSIAAGDKKAADLSQSEPSSRPKVGQLHANLRASVPQSPLDPQTQPLAHLVEETPDRLVYEAKFPERPDLGTLRLSLASIRPLDSVASFDFAEHVYDAERGTMTDTVILCGRGAVGVSEDLGRSWRRVEVPGAADIRMWNAFTTRSGRHIIQAVGWQGPQDGVPDPARHGVLFLFDRDWKFLGRSFASIASWLGTASIGDSDGAIIFGDYHNNSERYKPDFDQSRAAYMQTLKPTGLWRSTNDGDSWEKVFERSPLDIRHMHTVQPDPYQSGKWWASSGDMARECHVWSSQDHGNSWADVTNPRPDVVLPLPPEKRSAVFRYTDIVITPDSLLWGADDLLGAVADFTPRKPLQERSGSRIYLSQKSNPLQPKEIGYVGQLIRKFIDVGPGWLVLTEGKTSAVGLNPKVFFLSKQLDTLCYLFEVRHYGGVGVGSAFTYGRTGRALTEDGAFYSFKLSRDVFDDGQKALRWEINFA</sequence>
<proteinExistence type="predicted"/>
<dbReference type="InterPro" id="IPR015943">
    <property type="entry name" value="WD40/YVTN_repeat-like_dom_sf"/>
</dbReference>
<evidence type="ECO:0000256" key="1">
    <source>
        <dbReference type="SAM" id="MobiDB-lite"/>
    </source>
</evidence>
<accession>A0ABY0P1E1</accession>
<keyword evidence="4" id="KW-1185">Reference proteome</keyword>
<reference evidence="3 4" key="1">
    <citation type="submission" date="2016-10" db="EMBL/GenBank/DDBJ databases">
        <authorList>
            <person name="Varghese N."/>
            <person name="Submissions S."/>
        </authorList>
    </citation>
    <scope>NUCLEOTIDE SEQUENCE [LARGE SCALE GENOMIC DNA]</scope>
    <source>
        <strain evidence="3 4">DSM 26672</strain>
    </source>
</reference>
<dbReference type="Pfam" id="PF08241">
    <property type="entry name" value="Methyltransf_11"/>
    <property type="match status" value="1"/>
</dbReference>
<evidence type="ECO:0000259" key="2">
    <source>
        <dbReference type="Pfam" id="PF08241"/>
    </source>
</evidence>
<comment type="caution">
    <text evidence="3">The sequence shown here is derived from an EMBL/GenBank/DDBJ whole genome shotgun (WGS) entry which is preliminary data.</text>
</comment>
<dbReference type="SUPFAM" id="SSF53335">
    <property type="entry name" value="S-adenosyl-L-methionine-dependent methyltransferases"/>
    <property type="match status" value="2"/>
</dbReference>
<keyword evidence="3" id="KW-0489">Methyltransferase</keyword>
<name>A0ABY0P1E1_9HYPH</name>
<dbReference type="InterPro" id="IPR029063">
    <property type="entry name" value="SAM-dependent_MTases_sf"/>
</dbReference>
<feature type="region of interest" description="Disordered" evidence="1">
    <location>
        <begin position="954"/>
        <end position="974"/>
    </location>
</feature>
<dbReference type="RefSeq" id="WP_091858073.1">
    <property type="nucleotide sequence ID" value="NZ_FNBZ01000005.1"/>
</dbReference>
<dbReference type="Proteomes" id="UP000199468">
    <property type="component" value="Unassembled WGS sequence"/>
</dbReference>
<dbReference type="Gene3D" id="3.20.20.370">
    <property type="entry name" value="Glycoside hydrolase/deacetylase"/>
    <property type="match status" value="1"/>
</dbReference>
<evidence type="ECO:0000313" key="3">
    <source>
        <dbReference type="EMBL" id="SDG73198.1"/>
    </source>
</evidence>
<dbReference type="SUPFAM" id="SSF88713">
    <property type="entry name" value="Glycoside hydrolase/deacetylase"/>
    <property type="match status" value="1"/>
</dbReference>
<organism evidence="3 4">
    <name type="scientific">Bosea robiniae</name>
    <dbReference type="NCBI Taxonomy" id="1036780"/>
    <lineage>
        <taxon>Bacteria</taxon>
        <taxon>Pseudomonadati</taxon>
        <taxon>Pseudomonadota</taxon>
        <taxon>Alphaproteobacteria</taxon>
        <taxon>Hyphomicrobiales</taxon>
        <taxon>Boseaceae</taxon>
        <taxon>Bosea</taxon>
    </lineage>
</organism>
<dbReference type="GO" id="GO:0008168">
    <property type="term" value="F:methyltransferase activity"/>
    <property type="evidence" value="ECO:0007669"/>
    <property type="project" value="UniProtKB-KW"/>
</dbReference>
<dbReference type="EMBL" id="FNBZ01000005">
    <property type="protein sequence ID" value="SDG73198.1"/>
    <property type="molecule type" value="Genomic_DNA"/>
</dbReference>